<name>G9XTF5_DESHA</name>
<sequence length="50" mass="5813">MDLGLVFVIGKLSYIFLRFCLNFNLCRGLAKKENRFEPDGIETVLVYKLD</sequence>
<dbReference type="AlphaFoldDB" id="G9XTF5"/>
<keyword evidence="1" id="KW-1133">Transmembrane helix</keyword>
<gene>
    <name evidence="2" type="ORF">HMPREF0322_04262</name>
</gene>
<keyword evidence="1" id="KW-0472">Membrane</keyword>
<dbReference type="PATRIC" id="fig|537010.4.peg.3980"/>
<dbReference type="EMBL" id="AFZX01000108">
    <property type="protein sequence ID" value="EHL05121.1"/>
    <property type="molecule type" value="Genomic_DNA"/>
</dbReference>
<comment type="caution">
    <text evidence="2">The sequence shown here is derived from an EMBL/GenBank/DDBJ whole genome shotgun (WGS) entry which is preliminary data.</text>
</comment>
<evidence type="ECO:0000313" key="2">
    <source>
        <dbReference type="EMBL" id="EHL05121.1"/>
    </source>
</evidence>
<evidence type="ECO:0000313" key="3">
    <source>
        <dbReference type="Proteomes" id="UP000004416"/>
    </source>
</evidence>
<protein>
    <submittedName>
        <fullName evidence="2">Uncharacterized protein</fullName>
    </submittedName>
</protein>
<dbReference type="Proteomes" id="UP000004416">
    <property type="component" value="Unassembled WGS sequence"/>
</dbReference>
<organism evidence="2 3">
    <name type="scientific">Desulfitobacterium hafniense DP7</name>
    <dbReference type="NCBI Taxonomy" id="537010"/>
    <lineage>
        <taxon>Bacteria</taxon>
        <taxon>Bacillati</taxon>
        <taxon>Bacillota</taxon>
        <taxon>Clostridia</taxon>
        <taxon>Eubacteriales</taxon>
        <taxon>Desulfitobacteriaceae</taxon>
        <taxon>Desulfitobacterium</taxon>
    </lineage>
</organism>
<dbReference type="HOGENOM" id="CLU_3117127_0_0_9"/>
<keyword evidence="1" id="KW-0812">Transmembrane</keyword>
<reference evidence="2 3" key="1">
    <citation type="submission" date="2011-08" db="EMBL/GenBank/DDBJ databases">
        <authorList>
            <person name="Weinstock G."/>
            <person name="Sodergren E."/>
            <person name="Clifton S."/>
            <person name="Fulton L."/>
            <person name="Fulton B."/>
            <person name="Courtney L."/>
            <person name="Fronick C."/>
            <person name="Harrison M."/>
            <person name="Strong C."/>
            <person name="Farmer C."/>
            <person name="Delahaunty K."/>
            <person name="Markovic C."/>
            <person name="Hall O."/>
            <person name="Minx P."/>
            <person name="Tomlinson C."/>
            <person name="Mitreva M."/>
            <person name="Hou S."/>
            <person name="Chen J."/>
            <person name="Wollam A."/>
            <person name="Pepin K.H."/>
            <person name="Johnson M."/>
            <person name="Bhonagiri V."/>
            <person name="Zhang X."/>
            <person name="Suruliraj S."/>
            <person name="Warren W."/>
            <person name="Chinwalla A."/>
            <person name="Mardis E.R."/>
            <person name="Wilson R.K."/>
        </authorList>
    </citation>
    <scope>NUCLEOTIDE SEQUENCE [LARGE SCALE GENOMIC DNA]</scope>
    <source>
        <strain evidence="2 3">DP7</strain>
    </source>
</reference>
<accession>G9XTF5</accession>
<evidence type="ECO:0000256" key="1">
    <source>
        <dbReference type="SAM" id="Phobius"/>
    </source>
</evidence>
<proteinExistence type="predicted"/>
<feature type="transmembrane region" description="Helical" evidence="1">
    <location>
        <begin position="6"/>
        <end position="25"/>
    </location>
</feature>